<dbReference type="EMBL" id="AP028679">
    <property type="protein sequence ID" value="BEQ16100.1"/>
    <property type="molecule type" value="Genomic_DNA"/>
</dbReference>
<evidence type="ECO:0000313" key="3">
    <source>
        <dbReference type="Proteomes" id="UP001366166"/>
    </source>
</evidence>
<dbReference type="InterPro" id="IPR051316">
    <property type="entry name" value="Zinc-reg_GTPase_activator"/>
</dbReference>
<gene>
    <name evidence="2" type="ORF">FAK_31660</name>
</gene>
<dbReference type="Gene3D" id="3.40.50.300">
    <property type="entry name" value="P-loop containing nucleotide triphosphate hydrolases"/>
    <property type="match status" value="1"/>
</dbReference>
<dbReference type="AlphaFoldDB" id="A0AAU9EJB7"/>
<proteinExistence type="predicted"/>
<reference evidence="3" key="1">
    <citation type="journal article" date="2023" name="Arch. Microbiol.">
        <title>Desulfoferula mesophilus gen. nov. sp. nov., a mesophilic sulfate-reducing bacterium isolated from a brackish lake sediment.</title>
        <authorList>
            <person name="Watanabe T."/>
            <person name="Yabe T."/>
            <person name="Tsuji J.M."/>
            <person name="Fukui M."/>
        </authorList>
    </citation>
    <scope>NUCLEOTIDE SEQUENCE [LARGE SCALE GENOMIC DNA]</scope>
    <source>
        <strain evidence="3">12FAK</strain>
    </source>
</reference>
<dbReference type="GO" id="GO:0005737">
    <property type="term" value="C:cytoplasm"/>
    <property type="evidence" value="ECO:0007669"/>
    <property type="project" value="TreeGrafter"/>
</dbReference>
<keyword evidence="3" id="KW-1185">Reference proteome</keyword>
<dbReference type="Pfam" id="PF02492">
    <property type="entry name" value="cobW"/>
    <property type="match status" value="1"/>
</dbReference>
<organism evidence="2 3">
    <name type="scientific">Desulfoferula mesophila</name>
    <dbReference type="NCBI Taxonomy" id="3058419"/>
    <lineage>
        <taxon>Bacteria</taxon>
        <taxon>Pseudomonadati</taxon>
        <taxon>Thermodesulfobacteriota</taxon>
        <taxon>Desulfarculia</taxon>
        <taxon>Desulfarculales</taxon>
        <taxon>Desulfarculaceae</taxon>
        <taxon>Desulfoferula</taxon>
    </lineage>
</organism>
<sequence>MRLITVGGFLGAGKTSLLQGLGRWWGEQGLRLLVLENEAGQVALDDRLLRELPLEVRLLPGGCACCDLQGALVDLLKQVQSEGRWDLVLLEPSGVASLASLRQLLERFVPELGQGLTLTVVDASRYATMTRALPKLLADHLAASSQVVLSKADLMPEDEVSRISGELRLAAPQAQVWPADLRGEGAYVLAHELAPRLTAGDFHPEMTQITAGDGPHQARSFVLDLPPTGLAARAASGLVGEMVGALNGPQANWLGHVKLWGQDQKGAQLLVSGTTARDVGVRGESPGPVQGRAWLVVISHADLPDDLYDLLRVCLASAAPGAELRPIASAPAPLSL</sequence>
<evidence type="ECO:0000313" key="2">
    <source>
        <dbReference type="EMBL" id="BEQ16100.1"/>
    </source>
</evidence>
<dbReference type="InterPro" id="IPR027417">
    <property type="entry name" value="P-loop_NTPase"/>
</dbReference>
<dbReference type="InterPro" id="IPR003495">
    <property type="entry name" value="CobW/HypB/UreG_nucleotide-bd"/>
</dbReference>
<dbReference type="RefSeq" id="WP_338601451.1">
    <property type="nucleotide sequence ID" value="NZ_AP028679.1"/>
</dbReference>
<dbReference type="KEGG" id="dmp:FAK_31660"/>
<dbReference type="Proteomes" id="UP001366166">
    <property type="component" value="Chromosome"/>
</dbReference>
<evidence type="ECO:0000259" key="1">
    <source>
        <dbReference type="Pfam" id="PF02492"/>
    </source>
</evidence>
<dbReference type="SUPFAM" id="SSF52540">
    <property type="entry name" value="P-loop containing nucleoside triphosphate hydrolases"/>
    <property type="match status" value="1"/>
</dbReference>
<feature type="domain" description="CobW/HypB/UreG nucleotide-binding" evidence="1">
    <location>
        <begin position="4"/>
        <end position="176"/>
    </location>
</feature>
<name>A0AAU9EJB7_9BACT</name>
<dbReference type="PANTHER" id="PTHR13748:SF62">
    <property type="entry name" value="COBW DOMAIN-CONTAINING PROTEIN"/>
    <property type="match status" value="1"/>
</dbReference>
<dbReference type="PANTHER" id="PTHR13748">
    <property type="entry name" value="COBW-RELATED"/>
    <property type="match status" value="1"/>
</dbReference>
<accession>A0AAU9EJB7</accession>
<protein>
    <recommendedName>
        <fullName evidence="1">CobW/HypB/UreG nucleotide-binding domain-containing protein</fullName>
    </recommendedName>
</protein>